<dbReference type="AlphaFoldDB" id="A0A8H3F3I6"/>
<organism evidence="1 2">
    <name type="scientific">Alectoria fallacina</name>
    <dbReference type="NCBI Taxonomy" id="1903189"/>
    <lineage>
        <taxon>Eukaryota</taxon>
        <taxon>Fungi</taxon>
        <taxon>Dikarya</taxon>
        <taxon>Ascomycota</taxon>
        <taxon>Pezizomycotina</taxon>
        <taxon>Lecanoromycetes</taxon>
        <taxon>OSLEUM clade</taxon>
        <taxon>Lecanoromycetidae</taxon>
        <taxon>Lecanorales</taxon>
        <taxon>Lecanorineae</taxon>
        <taxon>Parmeliaceae</taxon>
        <taxon>Alectoria</taxon>
    </lineage>
</organism>
<accession>A0A8H3F3I6</accession>
<evidence type="ECO:0000313" key="1">
    <source>
        <dbReference type="EMBL" id="CAF9917787.1"/>
    </source>
</evidence>
<dbReference type="Proteomes" id="UP000664203">
    <property type="component" value="Unassembled WGS sequence"/>
</dbReference>
<sequence>MKRALLRIKASTLRRALEAGETFSRRNTFVVYDFALSDFLSGYTGPINGPGHFDIRPWISKLQIAVSSLRLDRVKAEQPVRMISQLRLLPSCPFSLGVNMDIFGEGELPNYHPVHTSQSISFLYEDLDGRRGCGVEIRGRFEISPVPNWSKVFPVLSSNGPDDMRNSPKMYESITDDGTCGKLLSTADWGRSQG</sequence>
<comment type="caution">
    <text evidence="1">The sequence shown here is derived from an EMBL/GenBank/DDBJ whole genome shotgun (WGS) entry which is preliminary data.</text>
</comment>
<proteinExistence type="predicted"/>
<evidence type="ECO:0000313" key="2">
    <source>
        <dbReference type="Proteomes" id="UP000664203"/>
    </source>
</evidence>
<dbReference type="EMBL" id="CAJPDR010000104">
    <property type="protein sequence ID" value="CAF9917787.1"/>
    <property type="molecule type" value="Genomic_DNA"/>
</dbReference>
<protein>
    <submittedName>
        <fullName evidence="1">Uncharacterized protein</fullName>
    </submittedName>
</protein>
<reference evidence="1" key="1">
    <citation type="submission" date="2021-03" db="EMBL/GenBank/DDBJ databases">
        <authorList>
            <person name="Tagirdzhanova G."/>
        </authorList>
    </citation>
    <scope>NUCLEOTIDE SEQUENCE</scope>
</reference>
<name>A0A8H3F3I6_9LECA</name>
<gene>
    <name evidence="1" type="ORF">ALECFALPRED_000367</name>
</gene>
<keyword evidence="2" id="KW-1185">Reference proteome</keyword>